<accession>A0AAV8TDI9</accession>
<gene>
    <name evidence="2" type="ORF">K2173_006024</name>
</gene>
<reference evidence="2 3" key="1">
    <citation type="submission" date="2021-09" db="EMBL/GenBank/DDBJ databases">
        <title>Genomic insights and catalytic innovation underlie evolution of tropane alkaloids biosynthesis.</title>
        <authorList>
            <person name="Wang Y.-J."/>
            <person name="Tian T."/>
            <person name="Huang J.-P."/>
            <person name="Huang S.-X."/>
        </authorList>
    </citation>
    <scope>NUCLEOTIDE SEQUENCE [LARGE SCALE GENOMIC DNA]</scope>
    <source>
        <strain evidence="2">KIB-2018</strain>
        <tissue evidence="2">Leaf</tissue>
    </source>
</reference>
<feature type="coiled-coil region" evidence="1">
    <location>
        <begin position="240"/>
        <end position="267"/>
    </location>
</feature>
<dbReference type="AlphaFoldDB" id="A0AAV8TDI9"/>
<dbReference type="InterPro" id="IPR004320">
    <property type="entry name" value="BPS1_pln"/>
</dbReference>
<dbReference type="Pfam" id="PF03087">
    <property type="entry name" value="BPS1"/>
    <property type="match status" value="1"/>
</dbReference>
<dbReference type="GO" id="GO:0048367">
    <property type="term" value="P:shoot system development"/>
    <property type="evidence" value="ECO:0007669"/>
    <property type="project" value="InterPro"/>
</dbReference>
<evidence type="ECO:0000313" key="2">
    <source>
        <dbReference type="EMBL" id="KAJ8764284.1"/>
    </source>
</evidence>
<proteinExistence type="predicted"/>
<comment type="caution">
    <text evidence="2">The sequence shown here is derived from an EMBL/GenBank/DDBJ whole genome shotgun (WGS) entry which is preliminary data.</text>
</comment>
<protein>
    <submittedName>
        <fullName evidence="2">Uncharacterized protein</fullName>
    </submittedName>
</protein>
<dbReference type="PANTHER" id="PTHR33070">
    <property type="entry name" value="OS06G0725500 PROTEIN"/>
    <property type="match status" value="1"/>
</dbReference>
<name>A0AAV8TDI9_9ROSI</name>
<keyword evidence="3" id="KW-1185">Reference proteome</keyword>
<dbReference type="Proteomes" id="UP001159364">
    <property type="component" value="Linkage Group LG05"/>
</dbReference>
<keyword evidence="1" id="KW-0175">Coiled coil</keyword>
<evidence type="ECO:0000313" key="3">
    <source>
        <dbReference type="Proteomes" id="UP001159364"/>
    </source>
</evidence>
<sequence length="281" mass="31133">MAACHVRSISLASRSHPMTASIEDRLDKLKATDSGSIFHKIVGLKDLYKALVAFLQLPTTQQTLSHAQHSKCVQDALNGSLRLLDTCETTTDAISQMKQCMQELQSSLRRKRGGEGCLTGEINAFCESRKLLNKVACKCLRTLRKDRICTTNLDANSNQETLINKLRNVEETGLSAFGSILSLISQAQANLKQSGWSTLSKFFQSKSVSCESNVSAFELEKIDAELLILKSSKGVNFVAVQNVLKGLEALESKMLEMEEELAFVYRQLLKTRVSLLNILNN</sequence>
<organism evidence="2 3">
    <name type="scientific">Erythroxylum novogranatense</name>
    <dbReference type="NCBI Taxonomy" id="1862640"/>
    <lineage>
        <taxon>Eukaryota</taxon>
        <taxon>Viridiplantae</taxon>
        <taxon>Streptophyta</taxon>
        <taxon>Embryophyta</taxon>
        <taxon>Tracheophyta</taxon>
        <taxon>Spermatophyta</taxon>
        <taxon>Magnoliopsida</taxon>
        <taxon>eudicotyledons</taxon>
        <taxon>Gunneridae</taxon>
        <taxon>Pentapetalae</taxon>
        <taxon>rosids</taxon>
        <taxon>fabids</taxon>
        <taxon>Malpighiales</taxon>
        <taxon>Erythroxylaceae</taxon>
        <taxon>Erythroxylum</taxon>
    </lineage>
</organism>
<dbReference type="GO" id="GO:0048364">
    <property type="term" value="P:root development"/>
    <property type="evidence" value="ECO:0007669"/>
    <property type="project" value="InterPro"/>
</dbReference>
<evidence type="ECO:0000256" key="1">
    <source>
        <dbReference type="SAM" id="Coils"/>
    </source>
</evidence>
<dbReference type="EMBL" id="JAIWQS010000005">
    <property type="protein sequence ID" value="KAJ8764284.1"/>
    <property type="molecule type" value="Genomic_DNA"/>
</dbReference>
<dbReference type="PANTHER" id="PTHR33070:SF115">
    <property type="entry name" value="T23E18.15"/>
    <property type="match status" value="1"/>
</dbReference>